<feature type="chain" id="PRO_5001639026" description="Expansin-like EG45 domain-containing protein" evidence="1">
    <location>
        <begin position="25"/>
        <end position="157"/>
    </location>
</feature>
<dbReference type="GO" id="GO:0048046">
    <property type="term" value="C:apoplast"/>
    <property type="evidence" value="ECO:0007669"/>
    <property type="project" value="InterPro"/>
</dbReference>
<dbReference type="GO" id="GO:0009627">
    <property type="term" value="P:systemic acquired resistance"/>
    <property type="evidence" value="ECO:0007669"/>
    <property type="project" value="InterPro"/>
</dbReference>
<dbReference type="PROSITE" id="PS50842">
    <property type="entry name" value="EXPANSIN_EG45"/>
    <property type="match status" value="1"/>
</dbReference>
<evidence type="ECO:0000259" key="2">
    <source>
        <dbReference type="PROSITE" id="PS50842"/>
    </source>
</evidence>
<organism evidence="3 4">
    <name type="scientific">Jatropha curcas</name>
    <name type="common">Barbados nut</name>
    <dbReference type="NCBI Taxonomy" id="180498"/>
    <lineage>
        <taxon>Eukaryota</taxon>
        <taxon>Viridiplantae</taxon>
        <taxon>Streptophyta</taxon>
        <taxon>Embryophyta</taxon>
        <taxon>Tracheophyta</taxon>
        <taxon>Spermatophyta</taxon>
        <taxon>Magnoliopsida</taxon>
        <taxon>eudicotyledons</taxon>
        <taxon>Gunneridae</taxon>
        <taxon>Pentapetalae</taxon>
        <taxon>rosids</taxon>
        <taxon>fabids</taxon>
        <taxon>Malpighiales</taxon>
        <taxon>Euphorbiaceae</taxon>
        <taxon>Crotonoideae</taxon>
        <taxon>Jatropheae</taxon>
        <taxon>Jatropha</taxon>
    </lineage>
</organism>
<dbReference type="Pfam" id="PF03330">
    <property type="entry name" value="DPBB_1"/>
    <property type="match status" value="1"/>
</dbReference>
<dbReference type="SUPFAM" id="SSF50685">
    <property type="entry name" value="Barwin-like endoglucanases"/>
    <property type="match status" value="1"/>
</dbReference>
<feature type="signal peptide" evidence="1">
    <location>
        <begin position="1"/>
        <end position="24"/>
    </location>
</feature>
<reference evidence="3 4" key="1">
    <citation type="journal article" date="2014" name="PLoS ONE">
        <title>Global Analysis of Gene Expression Profiles in Physic Nut (Jatropha curcas L.) Seedlings Exposed to Salt Stress.</title>
        <authorList>
            <person name="Zhang L."/>
            <person name="Zhang C."/>
            <person name="Wu P."/>
            <person name="Chen Y."/>
            <person name="Li M."/>
            <person name="Jiang H."/>
            <person name="Wu G."/>
        </authorList>
    </citation>
    <scope>NUCLEOTIDE SEQUENCE [LARGE SCALE GENOMIC DNA]</scope>
    <source>
        <strain evidence="4">cv. GZQX0401</strain>
        <tissue evidence="3">Young leaves</tissue>
    </source>
</reference>
<keyword evidence="4" id="KW-1185">Reference proteome</keyword>
<accession>A0A067JWA8</accession>
<dbReference type="CDD" id="cd22269">
    <property type="entry name" value="DPBB_EG45-like"/>
    <property type="match status" value="1"/>
</dbReference>
<dbReference type="OrthoDB" id="406505at2759"/>
<name>A0A067JWA8_JATCU</name>
<evidence type="ECO:0000313" key="3">
    <source>
        <dbReference type="EMBL" id="KDP23824.1"/>
    </source>
</evidence>
<dbReference type="InterPro" id="IPR007112">
    <property type="entry name" value="Expansin/allergen_DPBB_dom"/>
</dbReference>
<evidence type="ECO:0000256" key="1">
    <source>
        <dbReference type="SAM" id="SignalP"/>
    </source>
</evidence>
<gene>
    <name evidence="3" type="ORF">JCGZ_00113</name>
</gene>
<dbReference type="PANTHER" id="PTHR47295:SF5">
    <property type="entry name" value="EG45-LIKE DOMAIN CONTAINING PROTEIN 2"/>
    <property type="match status" value="1"/>
</dbReference>
<protein>
    <recommendedName>
        <fullName evidence="2">Expansin-like EG45 domain-containing protein</fullName>
    </recommendedName>
</protein>
<dbReference type="STRING" id="180498.A0A067JWA8"/>
<sequence length="157" mass="16284">MMGKAMKVLLMLCMVGYLASVAFAIRVNDDNGAEEGGANGEGGASGIGNGGSTGTASVYDPPYSPNQCYGDDPLTTTLVATVSEALWAGGDNCKKTLRVRCIKSSDASKPCKLHTSVDVKVADYCPDCGITFQISDDAYAKIADPAAPSLQVGYTWV</sequence>
<dbReference type="Proteomes" id="UP000027138">
    <property type="component" value="Unassembled WGS sequence"/>
</dbReference>
<dbReference type="AlphaFoldDB" id="A0A067JWA8"/>
<dbReference type="EMBL" id="KK915194">
    <property type="protein sequence ID" value="KDP23824.1"/>
    <property type="molecule type" value="Genomic_DNA"/>
</dbReference>
<keyword evidence="1" id="KW-0732">Signal</keyword>
<dbReference type="InterPro" id="IPR044206">
    <property type="entry name" value="EGC1/2"/>
</dbReference>
<feature type="domain" description="Expansin-like EG45" evidence="2">
    <location>
        <begin position="42"/>
        <end position="157"/>
    </location>
</feature>
<evidence type="ECO:0000313" key="4">
    <source>
        <dbReference type="Proteomes" id="UP000027138"/>
    </source>
</evidence>
<dbReference type="PANTHER" id="PTHR47295">
    <property type="entry name" value="EG45-LIKE DOMAIN CONTAINING PROTEIN 1-RELATED"/>
    <property type="match status" value="1"/>
</dbReference>
<dbReference type="InterPro" id="IPR036908">
    <property type="entry name" value="RlpA-like_sf"/>
</dbReference>
<dbReference type="InterPro" id="IPR009009">
    <property type="entry name" value="RlpA-like_DPBB"/>
</dbReference>
<dbReference type="Gene3D" id="2.40.40.10">
    <property type="entry name" value="RlpA-like domain"/>
    <property type="match status" value="1"/>
</dbReference>
<proteinExistence type="predicted"/>